<name>A0A1Q5Q1J7_9ACTO</name>
<dbReference type="InterPro" id="IPR059125">
    <property type="entry name" value="Ferritin_actino"/>
</dbReference>
<gene>
    <name evidence="2" type="ORF">BSZ39_08420</name>
</gene>
<comment type="caution">
    <text evidence="2">The sequence shown here is derived from an EMBL/GenBank/DDBJ whole genome shotgun (WGS) entry which is preliminary data.</text>
</comment>
<dbReference type="OrthoDB" id="3728083at2"/>
<evidence type="ECO:0000313" key="3">
    <source>
        <dbReference type="Proteomes" id="UP000185628"/>
    </source>
</evidence>
<feature type="domain" description="Ferritin-like" evidence="1">
    <location>
        <begin position="18"/>
        <end position="161"/>
    </location>
</feature>
<evidence type="ECO:0000313" key="2">
    <source>
        <dbReference type="EMBL" id="OKL53636.1"/>
    </source>
</evidence>
<dbReference type="EMBL" id="MQVR01000048">
    <property type="protein sequence ID" value="OKL53636.1"/>
    <property type="molecule type" value="Genomic_DNA"/>
</dbReference>
<dbReference type="Proteomes" id="UP000185628">
    <property type="component" value="Unassembled WGS sequence"/>
</dbReference>
<dbReference type="InterPro" id="IPR012347">
    <property type="entry name" value="Ferritin-like"/>
</dbReference>
<keyword evidence="3" id="KW-1185">Reference proteome</keyword>
<dbReference type="Pfam" id="PF13794">
    <property type="entry name" value="MiaE_2"/>
    <property type="match status" value="1"/>
</dbReference>
<proteinExistence type="predicted"/>
<evidence type="ECO:0000259" key="1">
    <source>
        <dbReference type="Pfam" id="PF13794"/>
    </source>
</evidence>
<dbReference type="AlphaFoldDB" id="A0A1Q5Q1J7"/>
<reference evidence="3" key="1">
    <citation type="submission" date="2016-12" db="EMBL/GenBank/DDBJ databases">
        <authorList>
            <person name="Meng X."/>
        </authorList>
    </citation>
    <scope>NUCLEOTIDE SEQUENCE [LARGE SCALE GENOMIC DNA]</scope>
    <source>
        <strain evidence="3">DSM 19116</strain>
    </source>
</reference>
<sequence length="198" mass="21849">MSSHFPSDERTSLLGAALLIAFHQLAEDSFHAPTPRQKLALAELAAEEMTVLKTLPPFIDAPIVRRADAAVVDFYCRIQPQDWHERLVKTYVSFNLVQDFLRAIIADDESVGDAARAHLSSSAHVDFVQEELRPALTDDQQLTARLSLWGRRVMGETIAVVRHLIDAEPSVLPGDSAATMTELTRAHSQRMSALGLAP</sequence>
<protein>
    <recommendedName>
        <fullName evidence="1">Ferritin-like domain-containing protein</fullName>
    </recommendedName>
</protein>
<organism evidence="2 3">
    <name type="scientific">Bowdeniella nasicola</name>
    <dbReference type="NCBI Taxonomy" id="208480"/>
    <lineage>
        <taxon>Bacteria</taxon>
        <taxon>Bacillati</taxon>
        <taxon>Actinomycetota</taxon>
        <taxon>Actinomycetes</taxon>
        <taxon>Actinomycetales</taxon>
        <taxon>Actinomycetaceae</taxon>
        <taxon>Bowdeniella</taxon>
    </lineage>
</organism>
<dbReference type="Gene3D" id="1.20.1260.10">
    <property type="match status" value="1"/>
</dbReference>
<accession>A0A1Q5Q1J7</accession>
<dbReference type="RefSeq" id="WP_073716901.1">
    <property type="nucleotide sequence ID" value="NZ_MQVR01000048.1"/>
</dbReference>